<dbReference type="PANTHER" id="PTHR32060">
    <property type="entry name" value="TAIL-SPECIFIC PROTEASE"/>
    <property type="match status" value="1"/>
</dbReference>
<dbReference type="SUPFAM" id="SSF50156">
    <property type="entry name" value="PDZ domain-like"/>
    <property type="match status" value="1"/>
</dbReference>
<evidence type="ECO:0000256" key="2">
    <source>
        <dbReference type="ARBA" id="ARBA00022670"/>
    </source>
</evidence>
<dbReference type="InterPro" id="IPR029045">
    <property type="entry name" value="ClpP/crotonase-like_dom_sf"/>
</dbReference>
<dbReference type="FunFam" id="2.30.42.10:FF:000063">
    <property type="entry name" value="Peptidase, S41 family"/>
    <property type="match status" value="1"/>
</dbReference>
<dbReference type="Gene3D" id="3.30.750.44">
    <property type="match status" value="1"/>
</dbReference>
<dbReference type="PROSITE" id="PS50106">
    <property type="entry name" value="PDZ"/>
    <property type="match status" value="1"/>
</dbReference>
<name>A0A2M6XB28_9BACT</name>
<organism evidence="7 8">
    <name type="scientific">Candidatus Shapirobacteria bacterium CG09_land_8_20_14_0_10_49_15</name>
    <dbReference type="NCBI Taxonomy" id="1974482"/>
    <lineage>
        <taxon>Bacteria</taxon>
        <taxon>Candidatus Shapironibacteriota</taxon>
    </lineage>
</organism>
<dbReference type="CDD" id="cd07560">
    <property type="entry name" value="Peptidase_S41_CPP"/>
    <property type="match status" value="1"/>
</dbReference>
<dbReference type="SUPFAM" id="SSF52096">
    <property type="entry name" value="ClpP/crotonase"/>
    <property type="match status" value="1"/>
</dbReference>
<evidence type="ECO:0000259" key="6">
    <source>
        <dbReference type="PROSITE" id="PS50106"/>
    </source>
</evidence>
<dbReference type="AlphaFoldDB" id="A0A2M6XB28"/>
<dbReference type="SMART" id="SM00228">
    <property type="entry name" value="PDZ"/>
    <property type="match status" value="1"/>
</dbReference>
<dbReference type="CDD" id="cd06782">
    <property type="entry name" value="cpPDZ_CPP-like"/>
    <property type="match status" value="1"/>
</dbReference>
<dbReference type="InterPro" id="IPR001478">
    <property type="entry name" value="PDZ"/>
</dbReference>
<reference evidence="8" key="1">
    <citation type="submission" date="2017-09" db="EMBL/GenBank/DDBJ databases">
        <title>Depth-based differentiation of microbial function through sediment-hosted aquifers and enrichment of novel symbionts in the deep terrestrial subsurface.</title>
        <authorList>
            <person name="Probst A.J."/>
            <person name="Ladd B."/>
            <person name="Jarett J.K."/>
            <person name="Geller-Mcgrath D.E."/>
            <person name="Sieber C.M.K."/>
            <person name="Emerson J.B."/>
            <person name="Anantharaman K."/>
            <person name="Thomas B.C."/>
            <person name="Malmstrom R."/>
            <person name="Stieglmeier M."/>
            <person name="Klingl A."/>
            <person name="Woyke T."/>
            <person name="Ryan C.M."/>
            <person name="Banfield J.F."/>
        </authorList>
    </citation>
    <scope>NUCLEOTIDE SEQUENCE [LARGE SCALE GENOMIC DNA]</scope>
</reference>
<evidence type="ECO:0000313" key="8">
    <source>
        <dbReference type="Proteomes" id="UP000231214"/>
    </source>
</evidence>
<dbReference type="GO" id="GO:0008236">
    <property type="term" value="F:serine-type peptidase activity"/>
    <property type="evidence" value="ECO:0007669"/>
    <property type="project" value="UniProtKB-KW"/>
</dbReference>
<keyword evidence="4 5" id="KW-0720">Serine protease</keyword>
<dbReference type="GO" id="GO:0004175">
    <property type="term" value="F:endopeptidase activity"/>
    <property type="evidence" value="ECO:0007669"/>
    <property type="project" value="TreeGrafter"/>
</dbReference>
<dbReference type="InterPro" id="IPR004447">
    <property type="entry name" value="Peptidase_S41A"/>
</dbReference>
<comment type="similarity">
    <text evidence="1 5">Belongs to the peptidase S41A family.</text>
</comment>
<dbReference type="InterPro" id="IPR036034">
    <property type="entry name" value="PDZ_sf"/>
</dbReference>
<evidence type="ECO:0000256" key="3">
    <source>
        <dbReference type="ARBA" id="ARBA00022801"/>
    </source>
</evidence>
<evidence type="ECO:0000313" key="7">
    <source>
        <dbReference type="EMBL" id="PIU02205.1"/>
    </source>
</evidence>
<evidence type="ECO:0000256" key="5">
    <source>
        <dbReference type="RuleBase" id="RU004404"/>
    </source>
</evidence>
<accession>A0A2M6XB28</accession>
<dbReference type="GO" id="GO:0007165">
    <property type="term" value="P:signal transduction"/>
    <property type="evidence" value="ECO:0007669"/>
    <property type="project" value="TreeGrafter"/>
</dbReference>
<dbReference type="Gene3D" id="2.30.42.10">
    <property type="match status" value="1"/>
</dbReference>
<proteinExistence type="inferred from homology"/>
<keyword evidence="3 5" id="KW-0378">Hydrolase</keyword>
<dbReference type="GO" id="GO:0006508">
    <property type="term" value="P:proteolysis"/>
    <property type="evidence" value="ECO:0007669"/>
    <property type="project" value="UniProtKB-KW"/>
</dbReference>
<dbReference type="Gene3D" id="3.90.226.10">
    <property type="entry name" value="2-enoyl-CoA Hydratase, Chain A, domain 1"/>
    <property type="match status" value="1"/>
</dbReference>
<evidence type="ECO:0000256" key="1">
    <source>
        <dbReference type="ARBA" id="ARBA00009179"/>
    </source>
</evidence>
<dbReference type="SMART" id="SM00245">
    <property type="entry name" value="TSPc"/>
    <property type="match status" value="1"/>
</dbReference>
<comment type="caution">
    <text evidence="7">The sequence shown here is derived from an EMBL/GenBank/DDBJ whole genome shotgun (WGS) entry which is preliminary data.</text>
</comment>
<dbReference type="Pfam" id="PF17820">
    <property type="entry name" value="PDZ_6"/>
    <property type="match status" value="1"/>
</dbReference>
<dbReference type="Pfam" id="PF03572">
    <property type="entry name" value="Peptidase_S41"/>
    <property type="match status" value="1"/>
</dbReference>
<dbReference type="InterPro" id="IPR005151">
    <property type="entry name" value="Tail-specific_protease"/>
</dbReference>
<dbReference type="PANTHER" id="PTHR32060:SF30">
    <property type="entry name" value="CARBOXY-TERMINAL PROCESSING PROTEASE CTPA"/>
    <property type="match status" value="1"/>
</dbReference>
<sequence>MKLNLRQARLVTLFLVVALTAGGMGYWWGTRTAAFPKPVLDHQLDFSLFWNVWERLGATYIDKQALDPQQMVYGSIEGMVAALNDPYTVFLTPKNNDEAKQRLNGSFEGVGMELGYRDEILAVIAPLPGTPAERAGIRAGDLIIKIEGQETTSVSLPEAVELIRGPAGTAVKLTLLHQNETEFYEVSVVREKIVVPSVEISFEDNVAHLALLSFGDRTNQEWLGAVNQIVARRPKGIVLDLRNNTGGYLSGAVFVASEFLTDGVVVQQEFSDGHRENLAVDRQGKLRDYPLVVLINQGSASAAEIVAGALRDYDRATLVGETSFGKGSVQEAQELPGGAGLHITTARWLLPKGDSIDKQGIEPIVKIKDDLETETDEQWEKAKSLLS</sequence>
<protein>
    <submittedName>
        <fullName evidence="7">Peptidase S41</fullName>
    </submittedName>
</protein>
<keyword evidence="2 5" id="KW-0645">Protease</keyword>
<gene>
    <name evidence="7" type="ORF">COT66_01425</name>
</gene>
<dbReference type="EMBL" id="PEZK01000022">
    <property type="protein sequence ID" value="PIU02205.1"/>
    <property type="molecule type" value="Genomic_DNA"/>
</dbReference>
<dbReference type="GO" id="GO:0030288">
    <property type="term" value="C:outer membrane-bounded periplasmic space"/>
    <property type="evidence" value="ECO:0007669"/>
    <property type="project" value="TreeGrafter"/>
</dbReference>
<dbReference type="NCBIfam" id="TIGR00225">
    <property type="entry name" value="prc"/>
    <property type="match status" value="1"/>
</dbReference>
<dbReference type="Proteomes" id="UP000231214">
    <property type="component" value="Unassembled WGS sequence"/>
</dbReference>
<dbReference type="InterPro" id="IPR041489">
    <property type="entry name" value="PDZ_6"/>
</dbReference>
<feature type="domain" description="PDZ" evidence="6">
    <location>
        <begin position="88"/>
        <end position="164"/>
    </location>
</feature>
<evidence type="ECO:0000256" key="4">
    <source>
        <dbReference type="ARBA" id="ARBA00022825"/>
    </source>
</evidence>